<organism evidence="1 2">
    <name type="scientific">Providencia phage PSTCR2</name>
    <dbReference type="NCBI Taxonomy" id="2783544"/>
    <lineage>
        <taxon>Viruses</taxon>
        <taxon>Duplodnaviria</taxon>
        <taxon>Heunggongvirae</taxon>
        <taxon>Uroviricota</taxon>
        <taxon>Caudoviricetes</taxon>
        <taxon>Autographivirales</taxon>
        <taxon>Autotranscriptaviridae</taxon>
        <taxon>Studiervirinae</taxon>
        <taxon>Solymavirus</taxon>
        <taxon>Solymavirus PSTCR2</taxon>
    </lineage>
</organism>
<proteinExistence type="predicted"/>
<dbReference type="EMBL" id="MW057854">
    <property type="protein sequence ID" value="QPB11948.1"/>
    <property type="molecule type" value="Genomic_DNA"/>
</dbReference>
<protein>
    <submittedName>
        <fullName evidence="1">Uncharacterized protein</fullName>
    </submittedName>
</protein>
<keyword evidence="2" id="KW-1185">Reference proteome</keyword>
<sequence length="113" mass="12631">MALTITTKYLSVTNTRGARIKVSCSNGVSKTYSYDHQASEPHAVAIWEFLNDVFDVNAATISQQETMVLPIAGLHQDTNGNWYTNAGSMDNKGYTVIIDRIQVSKWNELNYLL</sequence>
<evidence type="ECO:0000313" key="1">
    <source>
        <dbReference type="EMBL" id="QPB11948.1"/>
    </source>
</evidence>
<dbReference type="Proteomes" id="UP000663070">
    <property type="component" value="Segment"/>
</dbReference>
<reference evidence="1" key="1">
    <citation type="submission" date="2020-10" db="EMBL/GenBank/DDBJ databases">
        <title>Novel bacteriophages targeting Providencia spp. as potential agents for phage therapy.</title>
        <authorList>
            <person name="Rakov C."/>
            <person name="Alkalay-Oren S."/>
            <person name="Coppenhagen-Glazer S."/>
            <person name="Hazan R."/>
        </authorList>
    </citation>
    <scope>NUCLEOTIDE SEQUENCE</scope>
</reference>
<evidence type="ECO:0000313" key="2">
    <source>
        <dbReference type="Proteomes" id="UP000663070"/>
    </source>
</evidence>
<accession>A0A873WRP8</accession>
<name>A0A873WRP8_9CAUD</name>